<dbReference type="PROSITE" id="PS50404">
    <property type="entry name" value="GST_NTER"/>
    <property type="match status" value="1"/>
</dbReference>
<dbReference type="EMBL" id="MIGC01003645">
    <property type="protein sequence ID" value="PHJ19108.1"/>
    <property type="molecule type" value="Genomic_DNA"/>
</dbReference>
<dbReference type="PANTHER" id="PTHR45288">
    <property type="entry name" value="THIOREDOXIN FAMILY PROTEIN"/>
    <property type="match status" value="1"/>
</dbReference>
<evidence type="ECO:0000313" key="2">
    <source>
        <dbReference type="EMBL" id="PHJ19108.1"/>
    </source>
</evidence>
<evidence type="ECO:0000259" key="1">
    <source>
        <dbReference type="PROSITE" id="PS50404"/>
    </source>
</evidence>
<keyword evidence="3" id="KW-1185">Reference proteome</keyword>
<sequence length="360" mass="40885">MFIFSWLFPGRTLFLLYAAIMKIAESLYTDLRHRGLVGFLTSLSTVYPRVLRHLIVSFYEWGNKHFPFIWRLVDWFSLLAIDICRFFAGYFAARGLDRCRRPQKPLVLYEFEGCPFCRKVRETLSVLGLDCMIYPCPRETLEIAGYCKESRFRPVVKEAGGSLMFPYFEDPNTGVKMYNSDEIIKYLWSEYGVHAEAPWNYSLAKIGIIEMLALPLTTFCRPMMWAGILRIPSEQPKKPLELWGCEASGSTRRVREVLSSLEIPYLLHTTAVNSGKTVPSPLGTVGRWFSGTPVGVFLTLLSSYTAPAFSTVLKDPNTNVELSGSSAIAQYLQETYQKGSPPKETWLMYGAKTSAKPLTC</sequence>
<dbReference type="InterPro" id="IPR004045">
    <property type="entry name" value="Glutathione_S-Trfase_N"/>
</dbReference>
<dbReference type="VEuPathDB" id="ToxoDB:CSUI_007073"/>
<comment type="caution">
    <text evidence="2">The sequence shown here is derived from an EMBL/GenBank/DDBJ whole genome shotgun (WGS) entry which is preliminary data.</text>
</comment>
<accession>A0A2C6KRC6</accession>
<dbReference type="Gene3D" id="3.40.30.10">
    <property type="entry name" value="Glutaredoxin"/>
    <property type="match status" value="2"/>
</dbReference>
<organism evidence="2 3">
    <name type="scientific">Cystoisospora suis</name>
    <dbReference type="NCBI Taxonomy" id="483139"/>
    <lineage>
        <taxon>Eukaryota</taxon>
        <taxon>Sar</taxon>
        <taxon>Alveolata</taxon>
        <taxon>Apicomplexa</taxon>
        <taxon>Conoidasida</taxon>
        <taxon>Coccidia</taxon>
        <taxon>Eucoccidiorida</taxon>
        <taxon>Eimeriorina</taxon>
        <taxon>Sarcocystidae</taxon>
        <taxon>Cystoisospora</taxon>
    </lineage>
</organism>
<dbReference type="RefSeq" id="XP_067920810.1">
    <property type="nucleotide sequence ID" value="XM_068067223.1"/>
</dbReference>
<dbReference type="Pfam" id="PF13417">
    <property type="entry name" value="GST_N_3"/>
    <property type="match status" value="1"/>
</dbReference>
<reference evidence="2 3" key="1">
    <citation type="journal article" date="2017" name="Int. J. Parasitol.">
        <title>The genome of the protozoan parasite Cystoisospora suis and a reverse vaccinology approach to identify vaccine candidates.</title>
        <authorList>
            <person name="Palmieri N."/>
            <person name="Shrestha A."/>
            <person name="Ruttkowski B."/>
            <person name="Beck T."/>
            <person name="Vogl C."/>
            <person name="Tomley F."/>
            <person name="Blake D.P."/>
            <person name="Joachim A."/>
        </authorList>
    </citation>
    <scope>NUCLEOTIDE SEQUENCE [LARGE SCALE GENOMIC DNA]</scope>
    <source>
        <strain evidence="2 3">Wien I</strain>
    </source>
</reference>
<dbReference type="PANTHER" id="PTHR45288:SF1">
    <property type="entry name" value="THIOREDOXIN FAMILY PROTEIN"/>
    <property type="match status" value="1"/>
</dbReference>
<protein>
    <submittedName>
        <fullName evidence="2">Glutathione s-n-terminal domain containing protein</fullName>
    </submittedName>
</protein>
<dbReference type="OrthoDB" id="422574at2759"/>
<name>A0A2C6KRC6_9APIC</name>
<dbReference type="GeneID" id="94430434"/>
<dbReference type="InterPro" id="IPR036249">
    <property type="entry name" value="Thioredoxin-like_sf"/>
</dbReference>
<dbReference type="SUPFAM" id="SSF52833">
    <property type="entry name" value="Thioredoxin-like"/>
    <property type="match status" value="1"/>
</dbReference>
<evidence type="ECO:0000313" key="3">
    <source>
        <dbReference type="Proteomes" id="UP000221165"/>
    </source>
</evidence>
<gene>
    <name evidence="2" type="ORF">CSUI_007073</name>
</gene>
<dbReference type="Proteomes" id="UP000221165">
    <property type="component" value="Unassembled WGS sequence"/>
</dbReference>
<proteinExistence type="predicted"/>
<feature type="domain" description="GST N-terminal" evidence="1">
    <location>
        <begin position="104"/>
        <end position="195"/>
    </location>
</feature>
<dbReference type="AlphaFoldDB" id="A0A2C6KRC6"/>